<name>A0AA86UWM9_9EUKA</name>
<comment type="caution">
    <text evidence="2">The sequence shown here is derived from an EMBL/GenBank/DDBJ whole genome shotgun (WGS) entry which is preliminary data.</text>
</comment>
<dbReference type="Proteomes" id="UP001642409">
    <property type="component" value="Unassembled WGS sequence"/>
</dbReference>
<evidence type="ECO:0000313" key="3">
    <source>
        <dbReference type="EMBL" id="CAL6039767.1"/>
    </source>
</evidence>
<evidence type="ECO:0000256" key="1">
    <source>
        <dbReference type="SAM" id="Coils"/>
    </source>
</evidence>
<reference evidence="2" key="1">
    <citation type="submission" date="2023-06" db="EMBL/GenBank/DDBJ databases">
        <authorList>
            <person name="Kurt Z."/>
        </authorList>
    </citation>
    <scope>NUCLEOTIDE SEQUENCE</scope>
</reference>
<keyword evidence="1" id="KW-0175">Coiled coil</keyword>
<organism evidence="2">
    <name type="scientific">Hexamita inflata</name>
    <dbReference type="NCBI Taxonomy" id="28002"/>
    <lineage>
        <taxon>Eukaryota</taxon>
        <taxon>Metamonada</taxon>
        <taxon>Diplomonadida</taxon>
        <taxon>Hexamitidae</taxon>
        <taxon>Hexamitinae</taxon>
        <taxon>Hexamita</taxon>
    </lineage>
</organism>
<evidence type="ECO:0000313" key="2">
    <source>
        <dbReference type="EMBL" id="CAI9974860.1"/>
    </source>
</evidence>
<dbReference type="EMBL" id="CATOUU010001155">
    <property type="protein sequence ID" value="CAI9974860.1"/>
    <property type="molecule type" value="Genomic_DNA"/>
</dbReference>
<reference evidence="3 4" key="2">
    <citation type="submission" date="2024-07" db="EMBL/GenBank/DDBJ databases">
        <authorList>
            <person name="Akdeniz Z."/>
        </authorList>
    </citation>
    <scope>NUCLEOTIDE SEQUENCE [LARGE SCALE GENOMIC DNA]</scope>
</reference>
<protein>
    <submittedName>
        <fullName evidence="2">PiggyBac transposable element-derived protein</fullName>
    </submittedName>
    <submittedName>
        <fullName evidence="3">PiggyBac_transposable element-derived protein</fullName>
    </submittedName>
</protein>
<dbReference type="EMBL" id="CAXDID020000143">
    <property type="protein sequence ID" value="CAL6039767.1"/>
    <property type="molecule type" value="Genomic_DNA"/>
</dbReference>
<dbReference type="AlphaFoldDB" id="A0AA86UWM9"/>
<proteinExistence type="predicted"/>
<keyword evidence="4" id="KW-1185">Reference proteome</keyword>
<accession>A0AA86UWM9</accession>
<evidence type="ECO:0000313" key="4">
    <source>
        <dbReference type="Proteomes" id="UP001642409"/>
    </source>
</evidence>
<sequence>MDLYAGKLTKGDRDVMSIIDRLLCFKLPYQTKLFCDNWYTTLSVVDKIIRRNIQYIGTVQLSRIKKVFTLKKLQFEQIDYKRIKYQNEVDNTYTFINMLQWKCKKDKVVSMLFSDIRNEYNPQETVSYESFRHLIQNQPLVVRHYNDNYHGVDNVDQLMSQIRQQINRQQIQIKRRQYEDKYKRYFNNRQRNQDRQPKCKPAHVFDYFKNHHRTYVSTNGRKCSICKCRYSMQGCSCHKTHPLCKECYQVHISDLKTRNLYGLVKSRQK</sequence>
<feature type="coiled-coil region" evidence="1">
    <location>
        <begin position="152"/>
        <end position="188"/>
    </location>
</feature>
<gene>
    <name evidence="3" type="ORF">HINF_LOCUS38014</name>
    <name evidence="2" type="ORF">HINF_LOCUS62505</name>
</gene>